<evidence type="ECO:0000313" key="3">
    <source>
        <dbReference type="EMBL" id="ALP93475.1"/>
    </source>
</evidence>
<name>A0A0S2W2C2_9FIRM</name>
<reference evidence="4" key="2">
    <citation type="submission" date="2015-04" db="EMBL/GenBank/DDBJ databases">
        <title>A butyrogenic pathway from the amino acid lysine in a human gut commensal.</title>
        <authorList>
            <person name="de Vos W.M."/>
            <person name="Bui N.T.P."/>
            <person name="Plugge C.M."/>
            <person name="Ritari J."/>
        </authorList>
    </citation>
    <scope>NUCLEOTIDE SEQUENCE [LARGE SCALE GENOMIC DNA]</scope>
    <source>
        <strain evidence="4">AF211</strain>
    </source>
</reference>
<dbReference type="PATRIC" id="fig|1297617.4.peg.1101"/>
<evidence type="ECO:0000313" key="4">
    <source>
        <dbReference type="Proteomes" id="UP000064844"/>
    </source>
</evidence>
<keyword evidence="4" id="KW-1185">Reference proteome</keyword>
<dbReference type="Pfam" id="PF14471">
    <property type="entry name" value="DUF4428"/>
    <property type="match status" value="1"/>
</dbReference>
<protein>
    <recommendedName>
        <fullName evidence="2">DUF4428 domain-containing protein</fullName>
    </recommendedName>
</protein>
<dbReference type="InterPro" id="IPR027872">
    <property type="entry name" value="DUF4428"/>
</dbReference>
<dbReference type="RefSeq" id="WP_058117353.1">
    <property type="nucleotide sequence ID" value="NZ_CP011307.1"/>
</dbReference>
<reference evidence="3 4" key="1">
    <citation type="journal article" date="2015" name="Nat. Commun.">
        <title>Production of butyrate from lysine and the Amadori product fructoselysine by a human gut commensal.</title>
        <authorList>
            <person name="Bui T.P."/>
            <person name="Ritari J."/>
            <person name="Boeren S."/>
            <person name="de Waard P."/>
            <person name="Plugge C.M."/>
            <person name="de Vos W.M."/>
        </authorList>
    </citation>
    <scope>NUCLEOTIDE SEQUENCE [LARGE SCALE GENOMIC DNA]</scope>
    <source>
        <strain evidence="3 4">AF211</strain>
    </source>
</reference>
<evidence type="ECO:0000259" key="2">
    <source>
        <dbReference type="Pfam" id="PF14471"/>
    </source>
</evidence>
<gene>
    <name evidence="3" type="ORF">IB211_01082c</name>
</gene>
<feature type="compositionally biased region" description="Low complexity" evidence="1">
    <location>
        <begin position="190"/>
        <end position="227"/>
    </location>
</feature>
<dbReference type="Proteomes" id="UP000064844">
    <property type="component" value="Chromosome"/>
</dbReference>
<dbReference type="EMBL" id="CP011307">
    <property type="protein sequence ID" value="ALP93475.1"/>
    <property type="molecule type" value="Genomic_DNA"/>
</dbReference>
<proteinExistence type="predicted"/>
<dbReference type="KEGG" id="ibu:IB211_01082c"/>
<feature type="region of interest" description="Disordered" evidence="1">
    <location>
        <begin position="184"/>
        <end position="227"/>
    </location>
</feature>
<accession>A0A0S2W2C2</accession>
<evidence type="ECO:0000256" key="1">
    <source>
        <dbReference type="SAM" id="MobiDB-lite"/>
    </source>
</evidence>
<dbReference type="AlphaFoldDB" id="A0A0S2W2C2"/>
<dbReference type="STRING" id="1297617.IB211_01082c"/>
<sequence length="308" mass="33663">MAFFSKLFEKKECAICGGEIGLLGNRKLEDGNCCKNCAAKLSPWFSERRQSTVEDIKAQLEYREANQEKVAAFHATRTLGESMKVILDEDAGKFIVTSARNWQSVNPDVLSFSDVTGCTLDIEEDKTEIQYKDKEGDRQSFNPKRYAYSYDFYIVIHVNNPYFNEIRFKLNDTAVDNDEETLLDSPTAMPRTRSGAARPAAGGVRPGATRPAASGIRPGMPGRAPMGGMMGGPRTSNADEVRASLEYQQYEQMGQEIREALLQIRQEARDSAVAANAPKAAVTCPYCGATTTPDASGCCEFCGGAIGG</sequence>
<organism evidence="3 4">
    <name type="scientific">Intestinimonas butyriciproducens</name>
    <dbReference type="NCBI Taxonomy" id="1297617"/>
    <lineage>
        <taxon>Bacteria</taxon>
        <taxon>Bacillati</taxon>
        <taxon>Bacillota</taxon>
        <taxon>Clostridia</taxon>
        <taxon>Eubacteriales</taxon>
        <taxon>Intestinimonas</taxon>
    </lineage>
</organism>
<feature type="domain" description="DUF4428" evidence="2">
    <location>
        <begin position="12"/>
        <end position="58"/>
    </location>
</feature>